<feature type="transmembrane region" description="Helical" evidence="9">
    <location>
        <begin position="575"/>
        <end position="593"/>
    </location>
</feature>
<comment type="similarity">
    <text evidence="2 9">Belongs to the V-ATPase 116 kDa subunit family.</text>
</comment>
<feature type="transmembrane region" description="Helical" evidence="9">
    <location>
        <begin position="670"/>
        <end position="689"/>
    </location>
</feature>
<dbReference type="GO" id="GO:0051117">
    <property type="term" value="F:ATPase binding"/>
    <property type="evidence" value="ECO:0007669"/>
    <property type="project" value="TreeGrafter"/>
</dbReference>
<evidence type="ECO:0000256" key="9">
    <source>
        <dbReference type="RuleBase" id="RU361189"/>
    </source>
</evidence>
<accession>A0A5J4YT39</accession>
<reference evidence="11" key="1">
    <citation type="journal article" date="2019" name="Nat. Commun.">
        <title>Expansion of phycobilisome linker gene families in mesophilic red algae.</title>
        <authorList>
            <person name="Lee J."/>
            <person name="Kim D."/>
            <person name="Bhattacharya D."/>
            <person name="Yoon H.S."/>
        </authorList>
    </citation>
    <scope>NUCLEOTIDE SEQUENCE [LARGE SCALE GENOMIC DNA]</scope>
    <source>
        <strain evidence="11">CCMP 1328</strain>
    </source>
</reference>
<dbReference type="Pfam" id="PF01496">
    <property type="entry name" value="V_ATPase_I"/>
    <property type="match status" value="1"/>
</dbReference>
<dbReference type="PANTHER" id="PTHR11629">
    <property type="entry name" value="VACUOLAR PROTON ATPASES"/>
    <property type="match status" value="1"/>
</dbReference>
<dbReference type="Proteomes" id="UP000324585">
    <property type="component" value="Unassembled WGS sequence"/>
</dbReference>
<protein>
    <recommendedName>
        <fullName evidence="9">V-type proton ATPase subunit a</fullName>
    </recommendedName>
</protein>
<dbReference type="AlphaFoldDB" id="A0A5J4YT39"/>
<organism evidence="10 11">
    <name type="scientific">Porphyridium purpureum</name>
    <name type="common">Red alga</name>
    <name type="synonym">Porphyridium cruentum</name>
    <dbReference type="NCBI Taxonomy" id="35688"/>
    <lineage>
        <taxon>Eukaryota</taxon>
        <taxon>Rhodophyta</taxon>
        <taxon>Bangiophyceae</taxon>
        <taxon>Porphyridiales</taxon>
        <taxon>Porphyridiaceae</taxon>
        <taxon>Porphyridium</taxon>
    </lineage>
</organism>
<dbReference type="InterPro" id="IPR026028">
    <property type="entry name" value="V-type_ATPase_116kDa_su_euka"/>
</dbReference>
<evidence type="ECO:0000256" key="5">
    <source>
        <dbReference type="ARBA" id="ARBA00022781"/>
    </source>
</evidence>
<evidence type="ECO:0000256" key="3">
    <source>
        <dbReference type="ARBA" id="ARBA00022448"/>
    </source>
</evidence>
<dbReference type="InterPro" id="IPR002490">
    <property type="entry name" value="V-ATPase_116kDa_su"/>
</dbReference>
<comment type="subcellular location">
    <subcellularLocation>
        <location evidence="1">Membrane</location>
        <topology evidence="1">Multi-pass membrane protein</topology>
    </subcellularLocation>
</comment>
<keyword evidence="6 9" id="KW-1133">Transmembrane helix</keyword>
<feature type="transmembrane region" description="Helical" evidence="9">
    <location>
        <begin position="489"/>
        <end position="507"/>
    </location>
</feature>
<evidence type="ECO:0000313" key="11">
    <source>
        <dbReference type="Proteomes" id="UP000324585"/>
    </source>
</evidence>
<evidence type="ECO:0000313" key="10">
    <source>
        <dbReference type="EMBL" id="KAA8494681.1"/>
    </source>
</evidence>
<evidence type="ECO:0000256" key="2">
    <source>
        <dbReference type="ARBA" id="ARBA00009904"/>
    </source>
</evidence>
<evidence type="ECO:0000256" key="6">
    <source>
        <dbReference type="ARBA" id="ARBA00022989"/>
    </source>
</evidence>
<feature type="transmembrane region" description="Helical" evidence="9">
    <location>
        <begin position="443"/>
        <end position="468"/>
    </location>
</feature>
<keyword evidence="7 9" id="KW-0406">Ion transport</keyword>
<dbReference type="GO" id="GO:0007035">
    <property type="term" value="P:vacuolar acidification"/>
    <property type="evidence" value="ECO:0007669"/>
    <property type="project" value="TreeGrafter"/>
</dbReference>
<dbReference type="OrthoDB" id="10264220at2759"/>
<gene>
    <name evidence="10" type="ORF">FVE85_2922</name>
</gene>
<dbReference type="PANTHER" id="PTHR11629:SF63">
    <property type="entry name" value="V-TYPE PROTON ATPASE SUBUNIT A"/>
    <property type="match status" value="1"/>
</dbReference>
<comment type="function">
    <text evidence="9">Essential component of the vacuolar proton pump (V-ATPase), a multimeric enzyme that catalyzes the translocation of protons across the membranes. Required for assembly and activity of the V-ATPase.</text>
</comment>
<keyword evidence="5 9" id="KW-0375">Hydrogen ion transport</keyword>
<proteinExistence type="inferred from homology"/>
<evidence type="ECO:0000256" key="1">
    <source>
        <dbReference type="ARBA" id="ARBA00004141"/>
    </source>
</evidence>
<keyword evidence="4 9" id="KW-0812">Transmembrane</keyword>
<keyword evidence="3 9" id="KW-0813">Transport</keyword>
<evidence type="ECO:0000256" key="7">
    <source>
        <dbReference type="ARBA" id="ARBA00023065"/>
    </source>
</evidence>
<dbReference type="EMBL" id="VRMN01000004">
    <property type="protein sequence ID" value="KAA8494681.1"/>
    <property type="molecule type" value="Genomic_DNA"/>
</dbReference>
<dbReference type="OMA" id="TYVQLYI"/>
<keyword evidence="8 9" id="KW-0472">Membrane</keyword>
<dbReference type="GO" id="GO:0000220">
    <property type="term" value="C:vacuolar proton-transporting V-type ATPase, V0 domain"/>
    <property type="evidence" value="ECO:0007669"/>
    <property type="project" value="InterPro"/>
</dbReference>
<dbReference type="GO" id="GO:0046961">
    <property type="term" value="F:proton-transporting ATPase activity, rotational mechanism"/>
    <property type="evidence" value="ECO:0007669"/>
    <property type="project" value="InterPro"/>
</dbReference>
<evidence type="ECO:0000256" key="4">
    <source>
        <dbReference type="ARBA" id="ARBA00022692"/>
    </source>
</evidence>
<sequence>MGSLTRSEDMVLLRLYFPKTAAHATMDELGKLGVFQIEDLNTETSMFQRAFSDEVKLCDEMLRKLRFLCKEIELDPALKRVLSNEMEPAYSAQAAHTGPLESKDLIALDQKLSQHEQTVREIQTNKQVLTFQQASMKELKAVLEVASGIISNAPVLETVSAYGALRTESSGTDEGGLYASEAPQRQVTERLLRPGSIQGQIGPGPAPVLLDYYTGVIETAKVPAFQRILFRSTRGNFHGRFVEIEEPLTDPETGIAKQKSVFVIFLTGAQIKDKVSRICSAFNATKYPVSNDPELQKQAYAECSSRIDDLQIVLDQTDRNTDDLLRFLARKMPAWTQAVLREKAVHHNLNMLNLDTSQKLLIAEGWCPAADVEKVNDALEIGRQRSRVDVSSVLEYRAMSGHVHPPTYFKLNKFTRVFQGIVESYGVASYKEMNPAIFATITFPFLFAVMFGDIGHGSIMALVAYMLVRMEPKMMGKKLDEMTEMIFDGRYIILLMGIFSIFTGAIYNEFFAIPLDIFGSRWKYTSLSTMACGIDNCAHPAAVLPPLKPYPFGFDPIWKSSQTALLFFNSYKMKLSIVLGVSQMVMGITCSYLNAAHMKEPLDIYYVFIPQMIFMNATFGYLVVLIFLKWSIDWNAPGAGPAPDLKGILIGMFMSPGNVPPELQLYPGQAIVQVVLLILALVAVPWMLLPKPLLLKRRHEQHSAKKYKLVSDNGFSEESALLGGKNGASGSAGSAKETSALAAAPEEHEEEFDFSEIFVGQMIHTIEFVLGAVSNTASYLRLWALSLAHAELSDVFLEKLLFMTIGTGSVVAIIIGFFLWLGSTIGVLMLMESLSAFLHTLRLHWVEFQNKFYNLHDSGSKFSPFTYETLEFST</sequence>
<feature type="transmembrane region" description="Helical" evidence="9">
    <location>
        <begin position="800"/>
        <end position="821"/>
    </location>
</feature>
<name>A0A5J4YT39_PORPP</name>
<dbReference type="PIRSF" id="PIRSF001293">
    <property type="entry name" value="ATP6V0A1"/>
    <property type="match status" value="1"/>
</dbReference>
<feature type="transmembrane region" description="Helical" evidence="9">
    <location>
        <begin position="605"/>
        <end position="628"/>
    </location>
</feature>
<evidence type="ECO:0000256" key="8">
    <source>
        <dbReference type="ARBA" id="ARBA00023136"/>
    </source>
</evidence>
<keyword evidence="11" id="KW-1185">Reference proteome</keyword>
<comment type="caution">
    <text evidence="10">The sequence shown here is derived from an EMBL/GenBank/DDBJ whole genome shotgun (WGS) entry which is preliminary data.</text>
</comment>